<evidence type="ECO:0000313" key="2">
    <source>
        <dbReference type="EMBL" id="CAK5281591.1"/>
    </source>
</evidence>
<feature type="region of interest" description="Disordered" evidence="1">
    <location>
        <begin position="217"/>
        <end position="236"/>
    </location>
</feature>
<dbReference type="Proteomes" id="UP001295794">
    <property type="component" value="Unassembled WGS sequence"/>
</dbReference>
<organism evidence="2 3">
    <name type="scientific">Mycena citricolor</name>
    <dbReference type="NCBI Taxonomy" id="2018698"/>
    <lineage>
        <taxon>Eukaryota</taxon>
        <taxon>Fungi</taxon>
        <taxon>Dikarya</taxon>
        <taxon>Basidiomycota</taxon>
        <taxon>Agaricomycotina</taxon>
        <taxon>Agaricomycetes</taxon>
        <taxon>Agaricomycetidae</taxon>
        <taxon>Agaricales</taxon>
        <taxon>Marasmiineae</taxon>
        <taxon>Mycenaceae</taxon>
        <taxon>Mycena</taxon>
    </lineage>
</organism>
<evidence type="ECO:0000313" key="3">
    <source>
        <dbReference type="Proteomes" id="UP001295794"/>
    </source>
</evidence>
<dbReference type="PANTHER" id="PTHR34862">
    <property type="entry name" value="SPARK DOMAIN-CONTAINING PROTEIN"/>
    <property type="match status" value="1"/>
</dbReference>
<sequence length="264" mass="26779">MFSISPTIMLLVSSPTNPVFASVTNELRRLSSACQSALSQVAANPDANACLSVSSLFATVLSPNASIITPVDNLLKSLCAAAPCSNATLSAVVANVTNGCSAELSMAPSSSTSSATLTALVEQYYPTVRQMVCLSDSGTNCITQTLSSLQTSLGTLSLNSIGTVISNAFKSNLRLPSNVTCTDCVKEAYNVLNQDFPSTGSALSTSLQNQCGSSFTNGSAPSNVVETATKPSTSANPSNSALVQLGASSALGAFALVIGASLLI</sequence>
<evidence type="ECO:0000256" key="1">
    <source>
        <dbReference type="SAM" id="MobiDB-lite"/>
    </source>
</evidence>
<keyword evidence="3" id="KW-1185">Reference proteome</keyword>
<proteinExistence type="predicted"/>
<reference evidence="2" key="1">
    <citation type="submission" date="2023-11" db="EMBL/GenBank/DDBJ databases">
        <authorList>
            <person name="De Vega J J."/>
            <person name="De Vega J J."/>
        </authorList>
    </citation>
    <scope>NUCLEOTIDE SEQUENCE</scope>
</reference>
<gene>
    <name evidence="2" type="ORF">MYCIT1_LOCUS32807</name>
</gene>
<dbReference type="AlphaFoldDB" id="A0AAD2Q6H3"/>
<name>A0AAD2Q6H3_9AGAR</name>
<dbReference type="PANTHER" id="PTHR34862:SF1">
    <property type="entry name" value="SPARK DOMAIN-CONTAINING PROTEIN"/>
    <property type="match status" value="1"/>
</dbReference>
<comment type="caution">
    <text evidence="2">The sequence shown here is derived from an EMBL/GenBank/DDBJ whole genome shotgun (WGS) entry which is preliminary data.</text>
</comment>
<accession>A0AAD2Q6H3</accession>
<dbReference type="EMBL" id="CAVNYO010000444">
    <property type="protein sequence ID" value="CAK5281591.1"/>
    <property type="molecule type" value="Genomic_DNA"/>
</dbReference>
<protein>
    <submittedName>
        <fullName evidence="2">Uncharacterized protein</fullName>
    </submittedName>
</protein>